<comment type="caution">
    <text evidence="4">The sequence shown here is derived from an EMBL/GenBank/DDBJ whole genome shotgun (WGS) entry which is preliminary data.</text>
</comment>
<dbReference type="Proteomes" id="UP000051574">
    <property type="component" value="Unassembled WGS sequence"/>
</dbReference>
<dbReference type="GO" id="GO:0048488">
    <property type="term" value="P:synaptic vesicle endocytosis"/>
    <property type="evidence" value="ECO:0007669"/>
    <property type="project" value="TreeGrafter"/>
</dbReference>
<dbReference type="InterPro" id="IPR033616">
    <property type="entry name" value="BLTP1"/>
</dbReference>
<sequence>MERVEQIDYNNPQMWGSNFSYPGPMNLENITMDSNFAMLLCSLIFAISWVIYITYYNSRLVGYIITKIVNRLFIRDGYFKIGSFTLNALSGKVMFRDVAYITNDYSLRIQDGYLIFRWWRSYVPKDVSEDLSHSDTRLSVVLNGFELHVYNRSAMYFNLVHVFGLDPDILPDDAGSPGSSETNNLPTDTSTQVVAGDTNTTRKQRSEATMARTW</sequence>
<dbReference type="OrthoDB" id="10051416at2759"/>
<evidence type="ECO:0000256" key="1">
    <source>
        <dbReference type="SAM" id="MobiDB-lite"/>
    </source>
</evidence>
<dbReference type="PANTHER" id="PTHR31640:SF1">
    <property type="entry name" value="BRIDGE-LIKE LIPID TRANSFER PROTEIN FAMILY MEMBER 1"/>
    <property type="match status" value="1"/>
</dbReference>
<dbReference type="GO" id="GO:0098793">
    <property type="term" value="C:presynapse"/>
    <property type="evidence" value="ECO:0007669"/>
    <property type="project" value="GOC"/>
</dbReference>
<name>A0A0T6B4M5_9SCAR</name>
<keyword evidence="2" id="KW-1133">Transmembrane helix</keyword>
<gene>
    <name evidence="4" type="ORF">AMK59_4621</name>
</gene>
<accession>A0A0T6B4M5</accession>
<dbReference type="AlphaFoldDB" id="A0A0T6B4M5"/>
<feature type="non-terminal residue" evidence="4">
    <location>
        <position position="214"/>
    </location>
</feature>
<feature type="region of interest" description="Disordered" evidence="1">
    <location>
        <begin position="173"/>
        <end position="214"/>
    </location>
</feature>
<keyword evidence="2" id="KW-0472">Membrane</keyword>
<reference evidence="4 5" key="1">
    <citation type="submission" date="2015-09" db="EMBL/GenBank/DDBJ databases">
        <title>Draft genome of the scarab beetle Oryctes borbonicus.</title>
        <authorList>
            <person name="Meyer J.M."/>
            <person name="Markov G.V."/>
            <person name="Baskaran P."/>
            <person name="Herrmann M."/>
            <person name="Sommer R.J."/>
            <person name="Roedelsperger C."/>
        </authorList>
    </citation>
    <scope>NUCLEOTIDE SEQUENCE [LARGE SCALE GENOMIC DNA]</scope>
    <source>
        <strain evidence="4">OB123</strain>
        <tissue evidence="4">Whole animal</tissue>
    </source>
</reference>
<evidence type="ECO:0000256" key="2">
    <source>
        <dbReference type="SAM" id="Phobius"/>
    </source>
</evidence>
<dbReference type="InterPro" id="IPR047104">
    <property type="entry name" value="BLTP1_N"/>
</dbReference>
<dbReference type="EMBL" id="LJIG01009931">
    <property type="protein sequence ID" value="KRT82094.1"/>
    <property type="molecule type" value="Genomic_DNA"/>
</dbReference>
<protein>
    <recommendedName>
        <fullName evidence="3">Bridge-like lipid transfer protein family member 1 N-terminal domain-containing protein</fullName>
    </recommendedName>
</protein>
<evidence type="ECO:0000313" key="4">
    <source>
        <dbReference type="EMBL" id="KRT82094.1"/>
    </source>
</evidence>
<feature type="compositionally biased region" description="Polar residues" evidence="1">
    <location>
        <begin position="177"/>
        <end position="201"/>
    </location>
</feature>
<evidence type="ECO:0000313" key="5">
    <source>
        <dbReference type="Proteomes" id="UP000051574"/>
    </source>
</evidence>
<keyword evidence="2" id="KW-0812">Transmembrane</keyword>
<dbReference type="Pfam" id="PF20413">
    <property type="entry name" value="BLTP1_N"/>
    <property type="match status" value="1"/>
</dbReference>
<feature type="transmembrane region" description="Helical" evidence="2">
    <location>
        <begin position="36"/>
        <end position="55"/>
    </location>
</feature>
<dbReference type="PANTHER" id="PTHR31640">
    <property type="entry name" value="TRANSMEMBRANE PROTEIN KIAA1109"/>
    <property type="match status" value="1"/>
</dbReference>
<feature type="domain" description="Bridge-like lipid transfer protein family member 1 N-terminal" evidence="3">
    <location>
        <begin position="32"/>
        <end position="189"/>
    </location>
</feature>
<evidence type="ECO:0000259" key="3">
    <source>
        <dbReference type="Pfam" id="PF20413"/>
    </source>
</evidence>
<organism evidence="4 5">
    <name type="scientific">Oryctes borbonicus</name>
    <dbReference type="NCBI Taxonomy" id="1629725"/>
    <lineage>
        <taxon>Eukaryota</taxon>
        <taxon>Metazoa</taxon>
        <taxon>Ecdysozoa</taxon>
        <taxon>Arthropoda</taxon>
        <taxon>Hexapoda</taxon>
        <taxon>Insecta</taxon>
        <taxon>Pterygota</taxon>
        <taxon>Neoptera</taxon>
        <taxon>Endopterygota</taxon>
        <taxon>Coleoptera</taxon>
        <taxon>Polyphaga</taxon>
        <taxon>Scarabaeiformia</taxon>
        <taxon>Scarabaeidae</taxon>
        <taxon>Dynastinae</taxon>
        <taxon>Oryctes</taxon>
    </lineage>
</organism>
<keyword evidence="5" id="KW-1185">Reference proteome</keyword>
<proteinExistence type="predicted"/>